<dbReference type="AlphaFoldDB" id="A0A6H2H2E5"/>
<evidence type="ECO:0000259" key="1">
    <source>
        <dbReference type="Pfam" id="PF00535"/>
    </source>
</evidence>
<feature type="domain" description="Glycosyltransferase 2-like" evidence="1">
    <location>
        <begin position="4"/>
        <end position="138"/>
    </location>
</feature>
<dbReference type="CDD" id="cd02511">
    <property type="entry name" value="Beta4Glucosyltransferase"/>
    <property type="match status" value="1"/>
</dbReference>
<dbReference type="EMBL" id="CP051428">
    <property type="protein sequence ID" value="QJC53769.1"/>
    <property type="molecule type" value="Genomic_DNA"/>
</dbReference>
<organism evidence="2 3">
    <name type="scientific">Paenibacillus albicereus</name>
    <dbReference type="NCBI Taxonomy" id="2726185"/>
    <lineage>
        <taxon>Bacteria</taxon>
        <taxon>Bacillati</taxon>
        <taxon>Bacillota</taxon>
        <taxon>Bacilli</taxon>
        <taxon>Bacillales</taxon>
        <taxon>Paenibacillaceae</taxon>
        <taxon>Paenibacillus</taxon>
    </lineage>
</organism>
<proteinExistence type="predicted"/>
<dbReference type="InterPro" id="IPR001173">
    <property type="entry name" value="Glyco_trans_2-like"/>
</dbReference>
<dbReference type="Proteomes" id="UP000502136">
    <property type="component" value="Chromosome"/>
</dbReference>
<evidence type="ECO:0000313" key="3">
    <source>
        <dbReference type="Proteomes" id="UP000502136"/>
    </source>
</evidence>
<dbReference type="GO" id="GO:0016740">
    <property type="term" value="F:transferase activity"/>
    <property type="evidence" value="ECO:0007669"/>
    <property type="project" value="UniProtKB-KW"/>
</dbReference>
<dbReference type="SMART" id="SM00028">
    <property type="entry name" value="TPR"/>
    <property type="match status" value="3"/>
</dbReference>
<dbReference type="PANTHER" id="PTHR43630">
    <property type="entry name" value="POLY-BETA-1,6-N-ACETYL-D-GLUCOSAMINE SYNTHASE"/>
    <property type="match status" value="1"/>
</dbReference>
<dbReference type="RefSeq" id="WP_168909301.1">
    <property type="nucleotide sequence ID" value="NZ_CP051428.1"/>
</dbReference>
<dbReference type="InterPro" id="IPR019734">
    <property type="entry name" value="TPR_rpt"/>
</dbReference>
<dbReference type="Pfam" id="PF00535">
    <property type="entry name" value="Glycos_transf_2"/>
    <property type="match status" value="1"/>
</dbReference>
<keyword evidence="2" id="KW-0808">Transferase</keyword>
<sequence length="649" mass="75008">MLISLCMIVKNEELVIERCLDSLKDAVDEIIVIDTGSTDRTKQLALSYTDHVYDFVWVNDFSRARNEAIRRANGRWILFLDADEYFAPGDATKLRSFLEQAKPSPTVIYAINVVNFVGKSKEESVLTSGEIPRLFPNGFGIQYERPIHEQLCSPHGELLSALAPVSIFHTGYLQEVVKEKDKLQRNAGLFKELKQRSGFSAYDYYTLGNEAAVAKNFAKAIYYYERSLKKQKNALNSSWYPHCVISLIHAYLQMERLTDAWALLEERLYLWNEYPEYMFFKAAIFHHLGFIDDAAASYKEAIATASAKSEKSHRFYLESAEYASTIPMRKLYSIYEWKKSWPDAIYYLTQLLVQDIHDYNALRSLLMILAREEQPTQIAAFLSKLYDPNNTKHQYILFRASLSNKQTELCRYFFEHLSDPFMLSSEDQLDYCFLIEDEEGYRSVFDRLNGVLPNERTAMLHLLASTSWGFELPWKLNPAGTDEDSPDKLTFLESMLSGRLAPEELAPEKRKLALAVLSLCYEYHRYERFDALIQRYAHDFVLSEVADFMFAQHQTGIALNYYSLLLDQGVALSAKNLEHLALYHLQQGFTAEGLAFLEAAIEKSPDSIYLYVQYLQASAKDEKYREIQQKLLRQMPAARKMPPFRKILA</sequence>
<name>A0A6H2H2E5_9BACL</name>
<gene>
    <name evidence="2" type="ORF">HGI30_21080</name>
</gene>
<dbReference type="KEGG" id="palr:HGI30_21080"/>
<protein>
    <submittedName>
        <fullName evidence="2">Glycosyltransferase</fullName>
    </submittedName>
</protein>
<accession>A0A6H2H2E5</accession>
<reference evidence="2 3" key="1">
    <citation type="submission" date="2020-04" db="EMBL/GenBank/DDBJ databases">
        <title>Novel Paenibacillus strain UniB2 isolated from commercial digestive syrup.</title>
        <authorList>
            <person name="Thorat V."/>
            <person name="Kirdat K."/>
            <person name="Tiwarekar B."/>
            <person name="Yadav A."/>
        </authorList>
    </citation>
    <scope>NUCLEOTIDE SEQUENCE [LARGE SCALE GENOMIC DNA]</scope>
    <source>
        <strain evidence="2 3">UniB2</strain>
    </source>
</reference>
<dbReference type="Gene3D" id="1.25.40.10">
    <property type="entry name" value="Tetratricopeptide repeat domain"/>
    <property type="match status" value="1"/>
</dbReference>
<dbReference type="SUPFAM" id="SSF53448">
    <property type="entry name" value="Nucleotide-diphospho-sugar transferases"/>
    <property type="match status" value="1"/>
</dbReference>
<keyword evidence="3" id="KW-1185">Reference proteome</keyword>
<dbReference type="PANTHER" id="PTHR43630:SF2">
    <property type="entry name" value="GLYCOSYLTRANSFERASE"/>
    <property type="match status" value="1"/>
</dbReference>
<dbReference type="SUPFAM" id="SSF48452">
    <property type="entry name" value="TPR-like"/>
    <property type="match status" value="1"/>
</dbReference>
<dbReference type="Gene3D" id="3.90.550.10">
    <property type="entry name" value="Spore Coat Polysaccharide Biosynthesis Protein SpsA, Chain A"/>
    <property type="match status" value="1"/>
</dbReference>
<dbReference type="InterPro" id="IPR011990">
    <property type="entry name" value="TPR-like_helical_dom_sf"/>
</dbReference>
<dbReference type="InterPro" id="IPR029044">
    <property type="entry name" value="Nucleotide-diphossugar_trans"/>
</dbReference>
<evidence type="ECO:0000313" key="2">
    <source>
        <dbReference type="EMBL" id="QJC53769.1"/>
    </source>
</evidence>